<gene>
    <name evidence="1" type="primary">BnaC08g02350D</name>
    <name evidence="1" type="ORF">GSBRNA2T00052896001</name>
</gene>
<accession>A0A078H7I0</accession>
<dbReference type="AlphaFoldDB" id="A0A078H7I0"/>
<sequence>MGKLCRGWNFTSNHLADDDGRIIVFWKDNISVRVLHQTRQALTCEVKIPDSSTFVYTAIYASNESSERIDLWVELLNTYQNFSLDAHLGCQILNLFPDCSAFFLPSLTSDHSPCLLNLAYKIPSFGTRPFKFYNYLSKHPWFHQLVLEAWTQAGGTTWNLTALS</sequence>
<evidence type="ECO:0000313" key="1">
    <source>
        <dbReference type="EMBL" id="CDY32813.1"/>
    </source>
</evidence>
<evidence type="ECO:0000313" key="2">
    <source>
        <dbReference type="Proteomes" id="UP000028999"/>
    </source>
</evidence>
<dbReference type="EMBL" id="LK032300">
    <property type="protein sequence ID" value="CDY32813.1"/>
    <property type="molecule type" value="Genomic_DNA"/>
</dbReference>
<dbReference type="PaxDb" id="3708-A0A078H7I0"/>
<organism evidence="1 2">
    <name type="scientific">Brassica napus</name>
    <name type="common">Rape</name>
    <dbReference type="NCBI Taxonomy" id="3708"/>
    <lineage>
        <taxon>Eukaryota</taxon>
        <taxon>Viridiplantae</taxon>
        <taxon>Streptophyta</taxon>
        <taxon>Embryophyta</taxon>
        <taxon>Tracheophyta</taxon>
        <taxon>Spermatophyta</taxon>
        <taxon>Magnoliopsida</taxon>
        <taxon>eudicotyledons</taxon>
        <taxon>Gunneridae</taxon>
        <taxon>Pentapetalae</taxon>
        <taxon>rosids</taxon>
        <taxon>malvids</taxon>
        <taxon>Brassicales</taxon>
        <taxon>Brassicaceae</taxon>
        <taxon>Brassiceae</taxon>
        <taxon>Brassica</taxon>
    </lineage>
</organism>
<dbReference type="OMA" id="CFKIERI"/>
<dbReference type="Proteomes" id="UP000028999">
    <property type="component" value="Unassembled WGS sequence"/>
</dbReference>
<keyword evidence="2" id="KW-1185">Reference proteome</keyword>
<proteinExistence type="predicted"/>
<reference evidence="1 2" key="1">
    <citation type="journal article" date="2014" name="Science">
        <title>Plant genetics. Early allopolyploid evolution in the post-Neolithic Brassica napus oilseed genome.</title>
        <authorList>
            <person name="Chalhoub B."/>
            <person name="Denoeud F."/>
            <person name="Liu S."/>
            <person name="Parkin I.A."/>
            <person name="Tang H."/>
            <person name="Wang X."/>
            <person name="Chiquet J."/>
            <person name="Belcram H."/>
            <person name="Tong C."/>
            <person name="Samans B."/>
            <person name="Correa M."/>
            <person name="Da Silva C."/>
            <person name="Just J."/>
            <person name="Falentin C."/>
            <person name="Koh C.S."/>
            <person name="Le Clainche I."/>
            <person name="Bernard M."/>
            <person name="Bento P."/>
            <person name="Noel B."/>
            <person name="Labadie K."/>
            <person name="Alberti A."/>
            <person name="Charles M."/>
            <person name="Arnaud D."/>
            <person name="Guo H."/>
            <person name="Daviaud C."/>
            <person name="Alamery S."/>
            <person name="Jabbari K."/>
            <person name="Zhao M."/>
            <person name="Edger P.P."/>
            <person name="Chelaifa H."/>
            <person name="Tack D."/>
            <person name="Lassalle G."/>
            <person name="Mestiri I."/>
            <person name="Schnel N."/>
            <person name="Le Paslier M.C."/>
            <person name="Fan G."/>
            <person name="Renault V."/>
            <person name="Bayer P.E."/>
            <person name="Golicz A.A."/>
            <person name="Manoli S."/>
            <person name="Lee T.H."/>
            <person name="Thi V.H."/>
            <person name="Chalabi S."/>
            <person name="Hu Q."/>
            <person name="Fan C."/>
            <person name="Tollenaere R."/>
            <person name="Lu Y."/>
            <person name="Battail C."/>
            <person name="Shen J."/>
            <person name="Sidebottom C.H."/>
            <person name="Wang X."/>
            <person name="Canaguier A."/>
            <person name="Chauveau A."/>
            <person name="Berard A."/>
            <person name="Deniot G."/>
            <person name="Guan M."/>
            <person name="Liu Z."/>
            <person name="Sun F."/>
            <person name="Lim Y.P."/>
            <person name="Lyons E."/>
            <person name="Town C.D."/>
            <person name="Bancroft I."/>
            <person name="Wang X."/>
            <person name="Meng J."/>
            <person name="Ma J."/>
            <person name="Pires J.C."/>
            <person name="King G.J."/>
            <person name="Brunel D."/>
            <person name="Delourme R."/>
            <person name="Renard M."/>
            <person name="Aury J.M."/>
            <person name="Adams K.L."/>
            <person name="Batley J."/>
            <person name="Snowdon R.J."/>
            <person name="Tost J."/>
            <person name="Edwards D."/>
            <person name="Zhou Y."/>
            <person name="Hua W."/>
            <person name="Sharpe A.G."/>
            <person name="Paterson A.H."/>
            <person name="Guan C."/>
            <person name="Wincker P."/>
        </authorList>
    </citation>
    <scope>NUCLEOTIDE SEQUENCE [LARGE SCALE GENOMIC DNA]</scope>
    <source>
        <strain evidence="2">cv. Darmor-bzh</strain>
    </source>
</reference>
<protein>
    <submittedName>
        <fullName evidence="1">BnaC08g02350D protein</fullName>
    </submittedName>
</protein>
<dbReference type="Gramene" id="CDY32813">
    <property type="protein sequence ID" value="CDY32813"/>
    <property type="gene ID" value="GSBRNA2T00052896001"/>
</dbReference>
<name>A0A078H7I0_BRANA</name>